<feature type="compositionally biased region" description="Polar residues" evidence="1">
    <location>
        <begin position="91"/>
        <end position="100"/>
    </location>
</feature>
<evidence type="ECO:0000256" key="1">
    <source>
        <dbReference type="SAM" id="MobiDB-lite"/>
    </source>
</evidence>
<dbReference type="EMBL" id="AP022598">
    <property type="protein sequence ID" value="BBY75735.1"/>
    <property type="molecule type" value="Genomic_DNA"/>
</dbReference>
<dbReference type="Proteomes" id="UP000466554">
    <property type="component" value="Chromosome"/>
</dbReference>
<protein>
    <submittedName>
        <fullName evidence="2">Uncharacterized protein</fullName>
    </submittedName>
</protein>
<dbReference type="AlphaFoldDB" id="A0A7I7U3V1"/>
<dbReference type="RefSeq" id="WP_163766538.1">
    <property type="nucleotide sequence ID" value="NZ_AP022598.1"/>
</dbReference>
<evidence type="ECO:0000313" key="3">
    <source>
        <dbReference type="Proteomes" id="UP000466554"/>
    </source>
</evidence>
<reference evidence="2 3" key="1">
    <citation type="journal article" date="2019" name="Emerg. Microbes Infect.">
        <title>Comprehensive subspecies identification of 175 nontuberculous mycobacteria species based on 7547 genomic profiles.</title>
        <authorList>
            <person name="Matsumoto Y."/>
            <person name="Kinjo T."/>
            <person name="Motooka D."/>
            <person name="Nabeya D."/>
            <person name="Jung N."/>
            <person name="Uechi K."/>
            <person name="Horii T."/>
            <person name="Iida T."/>
            <person name="Fujita J."/>
            <person name="Nakamura S."/>
        </authorList>
    </citation>
    <scope>NUCLEOTIDE SEQUENCE [LARGE SCALE GENOMIC DNA]</scope>
    <source>
        <strain evidence="2 3">JCM 6367</strain>
    </source>
</reference>
<feature type="region of interest" description="Disordered" evidence="1">
    <location>
        <begin position="71"/>
        <end position="100"/>
    </location>
</feature>
<gene>
    <name evidence="2" type="ORF">MPRF_26340</name>
</gene>
<proteinExistence type="predicted"/>
<accession>A0A7I7U3V1</accession>
<name>A0A7I7U3V1_MYCPF</name>
<sequence>MKRRPARRNPVTGRRSADPVTQKRLRQALADRRDAATQSVQEFRSRRLAAAMVQTRRPETDPSAVEAAALAEAHAQQHGLGELPGAPGDSGSAQHSGQGG</sequence>
<feature type="region of interest" description="Disordered" evidence="1">
    <location>
        <begin position="1"/>
        <end position="22"/>
    </location>
</feature>
<evidence type="ECO:0000313" key="2">
    <source>
        <dbReference type="EMBL" id="BBY75735.1"/>
    </source>
</evidence>
<organism evidence="2 3">
    <name type="scientific">Mycolicibacterium parafortuitum</name>
    <name type="common">Mycobacterium parafortuitum</name>
    <dbReference type="NCBI Taxonomy" id="39692"/>
    <lineage>
        <taxon>Bacteria</taxon>
        <taxon>Bacillati</taxon>
        <taxon>Actinomycetota</taxon>
        <taxon>Actinomycetes</taxon>
        <taxon>Mycobacteriales</taxon>
        <taxon>Mycobacteriaceae</taxon>
        <taxon>Mycolicibacterium</taxon>
    </lineage>
</organism>